<name>A0A7C4E0C8_CALS0</name>
<evidence type="ECO:0000256" key="2">
    <source>
        <dbReference type="ARBA" id="ARBA00023027"/>
    </source>
</evidence>
<dbReference type="EMBL" id="DTCM01000006">
    <property type="protein sequence ID" value="HGL40127.1"/>
    <property type="molecule type" value="Genomic_DNA"/>
</dbReference>
<dbReference type="GO" id="GO:0016618">
    <property type="term" value="F:hydroxypyruvate reductase [NAD(P)H] activity"/>
    <property type="evidence" value="ECO:0007669"/>
    <property type="project" value="TreeGrafter"/>
</dbReference>
<dbReference type="InterPro" id="IPR036291">
    <property type="entry name" value="NAD(P)-bd_dom_sf"/>
</dbReference>
<dbReference type="Pfam" id="PF02826">
    <property type="entry name" value="2-Hacid_dh_C"/>
    <property type="match status" value="1"/>
</dbReference>
<evidence type="ECO:0000256" key="1">
    <source>
        <dbReference type="ARBA" id="ARBA00023002"/>
    </source>
</evidence>
<dbReference type="EMBL" id="DTAD01000074">
    <property type="protein sequence ID" value="HGN90824.1"/>
    <property type="molecule type" value="Genomic_DNA"/>
</dbReference>
<gene>
    <name evidence="7" type="ORF">ENT82_06850</name>
    <name evidence="6" type="ORF">ENU43_00425</name>
</gene>
<dbReference type="InterPro" id="IPR050223">
    <property type="entry name" value="D-isomer_2-hydroxyacid_DH"/>
</dbReference>
<feature type="domain" description="D-isomer specific 2-hydroxyacid dehydrogenase NAD-binding" evidence="5">
    <location>
        <begin position="100"/>
        <end position="275"/>
    </location>
</feature>
<evidence type="ECO:0000313" key="7">
    <source>
        <dbReference type="EMBL" id="HGN90824.1"/>
    </source>
</evidence>
<comment type="caution">
    <text evidence="7">The sequence shown here is derived from an EMBL/GenBank/DDBJ whole genome shotgun (WGS) entry which is preliminary data.</text>
</comment>
<dbReference type="PANTHER" id="PTHR10996:SF178">
    <property type="entry name" value="2-HYDROXYACID DEHYDROGENASE YGL185C-RELATED"/>
    <property type="match status" value="1"/>
</dbReference>
<feature type="domain" description="D-isomer specific 2-hydroxyacid dehydrogenase catalytic" evidence="4">
    <location>
        <begin position="10"/>
        <end position="309"/>
    </location>
</feature>
<dbReference type="GO" id="GO:0030267">
    <property type="term" value="F:glyoxylate reductase (NADPH) activity"/>
    <property type="evidence" value="ECO:0007669"/>
    <property type="project" value="TreeGrafter"/>
</dbReference>
<dbReference type="SUPFAM" id="SSF52283">
    <property type="entry name" value="Formate/glycerate dehydrogenase catalytic domain-like"/>
    <property type="match status" value="1"/>
</dbReference>
<protein>
    <submittedName>
        <fullName evidence="7">Hydroxyacid dehydrogenase</fullName>
    </submittedName>
</protein>
<dbReference type="SUPFAM" id="SSF51735">
    <property type="entry name" value="NAD(P)-binding Rossmann-fold domains"/>
    <property type="match status" value="1"/>
</dbReference>
<dbReference type="InterPro" id="IPR006139">
    <property type="entry name" value="D-isomer_2_OHA_DH_cat_dom"/>
</dbReference>
<accession>A0A7C4E0C8</accession>
<evidence type="ECO:0000259" key="5">
    <source>
        <dbReference type="Pfam" id="PF02826"/>
    </source>
</evidence>
<organism evidence="7">
    <name type="scientific">Caldiarchaeum subterraneum</name>
    <dbReference type="NCBI Taxonomy" id="311458"/>
    <lineage>
        <taxon>Archaea</taxon>
        <taxon>Nitrososphaerota</taxon>
        <taxon>Candidatus Caldarchaeales</taxon>
        <taxon>Candidatus Caldarchaeaceae</taxon>
        <taxon>Candidatus Caldarchaeum</taxon>
    </lineage>
</organism>
<evidence type="ECO:0000313" key="6">
    <source>
        <dbReference type="EMBL" id="HGL40127.1"/>
    </source>
</evidence>
<dbReference type="Gene3D" id="3.40.50.720">
    <property type="entry name" value="NAD(P)-binding Rossmann-like Domain"/>
    <property type="match status" value="2"/>
</dbReference>
<dbReference type="GO" id="GO:0005829">
    <property type="term" value="C:cytosol"/>
    <property type="evidence" value="ECO:0007669"/>
    <property type="project" value="TreeGrafter"/>
</dbReference>
<evidence type="ECO:0000259" key="4">
    <source>
        <dbReference type="Pfam" id="PF00389"/>
    </source>
</evidence>
<proteinExistence type="inferred from homology"/>
<keyword evidence="1 3" id="KW-0560">Oxidoreductase</keyword>
<dbReference type="GO" id="GO:0051287">
    <property type="term" value="F:NAD binding"/>
    <property type="evidence" value="ECO:0007669"/>
    <property type="project" value="InterPro"/>
</dbReference>
<sequence length="314" mass="35373">MKRTFLSYVELDQESVRQIERYAEVVTKNSSNFEESKKTAEAVLCITLKPEEIAKLENLKFVQVLSAGVDGVAWQHLPEHVLVAGNMGSNAEAVSEHTWAMILSIAKKIPHYFGRVRNAVFERDVEVLQLNGRTMLVVGMGSIGVKVAEVARCFGMRVIGVTKSGKARGYADVTLPWTRLEEALPEADIIVISTPLTKYTRGMFNRNNLPLLKKGCIVVNVGRAEVVNREDLIAFLKERQDIVFATDVWWEVKRNEPWETELIKLPNFVGTPWIAGAFGSPEVYKKMLKTAIQNIVKYFSGQTPDNLINREDYV</sequence>
<evidence type="ECO:0000256" key="3">
    <source>
        <dbReference type="RuleBase" id="RU003719"/>
    </source>
</evidence>
<reference evidence="7" key="1">
    <citation type="journal article" date="2020" name="mSystems">
        <title>Genome- and Community-Level Interaction Insights into Carbon Utilization and Element Cycling Functions of Hydrothermarchaeota in Hydrothermal Sediment.</title>
        <authorList>
            <person name="Zhou Z."/>
            <person name="Liu Y."/>
            <person name="Xu W."/>
            <person name="Pan J."/>
            <person name="Luo Z.H."/>
            <person name="Li M."/>
        </authorList>
    </citation>
    <scope>NUCLEOTIDE SEQUENCE [LARGE SCALE GENOMIC DNA]</scope>
    <source>
        <strain evidence="7">SpSt-613</strain>
        <strain evidence="6">SpSt-669</strain>
    </source>
</reference>
<keyword evidence="2" id="KW-0520">NAD</keyword>
<comment type="similarity">
    <text evidence="3">Belongs to the D-isomer specific 2-hydroxyacid dehydrogenase family.</text>
</comment>
<dbReference type="PANTHER" id="PTHR10996">
    <property type="entry name" value="2-HYDROXYACID DEHYDROGENASE-RELATED"/>
    <property type="match status" value="1"/>
</dbReference>
<dbReference type="InterPro" id="IPR006140">
    <property type="entry name" value="D-isomer_DH_NAD-bd"/>
</dbReference>
<dbReference type="CDD" id="cd12165">
    <property type="entry name" value="2-Hacid_dh_6"/>
    <property type="match status" value="1"/>
</dbReference>
<dbReference type="Pfam" id="PF00389">
    <property type="entry name" value="2-Hacid_dh"/>
    <property type="match status" value="1"/>
</dbReference>
<dbReference type="AlphaFoldDB" id="A0A7C4E0C8"/>